<evidence type="ECO:0000313" key="1">
    <source>
        <dbReference type="EMBL" id="CAK9002041.1"/>
    </source>
</evidence>
<dbReference type="Pfam" id="PF00849">
    <property type="entry name" value="PseudoU_synth_2"/>
    <property type="match status" value="1"/>
</dbReference>
<dbReference type="CDD" id="cd02869">
    <property type="entry name" value="PseudoU_synth_RluA_like"/>
    <property type="match status" value="1"/>
</dbReference>
<accession>A0ABP0IHH7</accession>
<sequence length="965" mass="108013">MQCSGHVHEVFCFQSHAQMEPKVNLKQVNRAVAACSNTEDWKAALCLMHKLSGLQLQADEFTYRATIQACGSKAWETSLLLLKETCMSFMPNKFIFSACISCAAKAGQWHIALSLLNDMQQQEVKADNICFNSVLSAFQKKEWLKAIELANSISKQTLRLDAFSFSTLLSVPSWPRAMARLQSMETSYIAPDLFCFSSLLTSRDSPWQQVLKGLARVAFLRLQPNRVLYNSAAGSSKWQTILAWPVRTMRTMTPAIQAFTGKWRHCVDLFQRTIILDVFGTSTLMERLRKFRLWELAVSQLDRVMHLGLQPDHHVYHAAVISLKEFGTWTFSLLMFSLMTQRRIDHDNFSYSAVQSDECWPLASALMQEMHQRSLELTIWNVPLGPAPWVNALELLRIMTMTLLDVDAASFNAAITGCGDWQMALELLAQMDCRAVQKDAFGYSAIIRASVKRSEWLRALHFLTSMEQLAIKDPSSVAFNAALSADFLGDWRKTLDMLLTGRARRTQITEITFSTAIAACENGMQQQLALSLLWDAEEAGVLPVASFLVACGRASVRDPVAIHSALTEASMATRDARPTPAEIAQFWRSCALLGACSSEFHWKLKEHMQPLEAFKLEELVLVAWGAAAFPTPSGLQILELLQKELVLRLQLPSEKRRQILWRQNMLGLLQACSFLGVLSANCLQDVDLALRSLGRSLDAIDSRTVPSPISPPSDLSEDGTTGRPDRTGRGPSVPLVQMDLEDRMVLLKPVDWEVHDENMEQQVVGFLQSSGFSLPILKDKDFGQGFLHRLDVPSSGLLLLAKTYEAHCDLSVQLASGQIQRDYSVLSHGWAVRTEIRAQVYWRRAPVTQSSGQGKPALTKVKILNHYILPTAASLMAIRIITGRQHQIRTHCAHVGHPLLTDGKYSSTVTYMNDQQLSSHNALHRQRLAFRDLCGRVQEVTAPLSPEFASVLEQLVPKSKANVQM</sequence>
<dbReference type="EMBL" id="CAXAMM010004002">
    <property type="protein sequence ID" value="CAK9002041.1"/>
    <property type="molecule type" value="Genomic_DNA"/>
</dbReference>
<reference evidence="1 2" key="1">
    <citation type="submission" date="2024-02" db="EMBL/GenBank/DDBJ databases">
        <authorList>
            <person name="Chen Y."/>
            <person name="Shah S."/>
            <person name="Dougan E. K."/>
            <person name="Thang M."/>
            <person name="Chan C."/>
        </authorList>
    </citation>
    <scope>NUCLEOTIDE SEQUENCE [LARGE SCALE GENOMIC DNA]</scope>
</reference>
<evidence type="ECO:0000313" key="2">
    <source>
        <dbReference type="Proteomes" id="UP001642464"/>
    </source>
</evidence>
<dbReference type="Proteomes" id="UP001642464">
    <property type="component" value="Unassembled WGS sequence"/>
</dbReference>
<proteinExistence type="predicted"/>
<dbReference type="Pfam" id="PF01535">
    <property type="entry name" value="PPR"/>
    <property type="match status" value="1"/>
</dbReference>
<dbReference type="InterPro" id="IPR020103">
    <property type="entry name" value="PsdUridine_synth_cat_dom_sf"/>
</dbReference>
<dbReference type="NCBIfam" id="TIGR00756">
    <property type="entry name" value="PPR"/>
    <property type="match status" value="1"/>
</dbReference>
<dbReference type="PANTHER" id="PTHR47447:SF17">
    <property type="entry name" value="OS12G0638900 PROTEIN"/>
    <property type="match status" value="1"/>
</dbReference>
<dbReference type="PANTHER" id="PTHR47447">
    <property type="entry name" value="OS03G0856100 PROTEIN"/>
    <property type="match status" value="1"/>
</dbReference>
<dbReference type="Gene3D" id="3.30.2350.10">
    <property type="entry name" value="Pseudouridine synthase"/>
    <property type="match status" value="1"/>
</dbReference>
<dbReference type="Gene3D" id="1.25.40.10">
    <property type="entry name" value="Tetratricopeptide repeat domain"/>
    <property type="match status" value="3"/>
</dbReference>
<dbReference type="InterPro" id="IPR006145">
    <property type="entry name" value="PsdUridine_synth_RsuA/RluA"/>
</dbReference>
<name>A0ABP0IHH7_9DINO</name>
<protein>
    <submittedName>
        <fullName evidence="1">Pentatricopeptide repeat-containing protein At2g41720 (Protein EMBRYO DEFECTIVE 2654)</fullName>
    </submittedName>
</protein>
<keyword evidence="2" id="KW-1185">Reference proteome</keyword>
<dbReference type="InterPro" id="IPR002885">
    <property type="entry name" value="PPR_rpt"/>
</dbReference>
<gene>
    <name evidence="1" type="ORF">SCF082_LOCUS7167</name>
</gene>
<organism evidence="1 2">
    <name type="scientific">Durusdinium trenchii</name>
    <dbReference type="NCBI Taxonomy" id="1381693"/>
    <lineage>
        <taxon>Eukaryota</taxon>
        <taxon>Sar</taxon>
        <taxon>Alveolata</taxon>
        <taxon>Dinophyceae</taxon>
        <taxon>Suessiales</taxon>
        <taxon>Symbiodiniaceae</taxon>
        <taxon>Durusdinium</taxon>
    </lineage>
</organism>
<comment type="caution">
    <text evidence="1">The sequence shown here is derived from an EMBL/GenBank/DDBJ whole genome shotgun (WGS) entry which is preliminary data.</text>
</comment>
<dbReference type="SUPFAM" id="SSF55120">
    <property type="entry name" value="Pseudouridine synthase"/>
    <property type="match status" value="1"/>
</dbReference>
<dbReference type="InterPro" id="IPR011990">
    <property type="entry name" value="TPR-like_helical_dom_sf"/>
</dbReference>